<name>A0AAE2EIZ3_MYCMY</name>
<reference evidence="6 7" key="1">
    <citation type="submission" date="2015-02" db="EMBL/GenBank/DDBJ databases">
        <title>Mycoplasma mycoides subsp. mycoides strain:B237 Genome sequencing.</title>
        <authorList>
            <person name="Fischer A."/>
            <person name="Santana-Cruz I."/>
            <person name="Schieck E."/>
            <person name="Gourle H."/>
            <person name="Lambert M."/>
            <person name="Nadendla S."/>
            <person name="Miller R.A."/>
            <person name="Weber J."/>
            <person name="Bongcam-Rudloff E."/>
            <person name="Vashee S."/>
            <person name="Frey J."/>
            <person name="Jores J."/>
        </authorList>
    </citation>
    <scope>NUCLEOTIDE SEQUENCE [LARGE SCALE GENOMIC DNA]</scope>
    <source>
        <strain evidence="6 7">B237</strain>
    </source>
</reference>
<protein>
    <submittedName>
        <fullName evidence="6">Virulence signal region family protein</fullName>
    </submittedName>
</protein>
<dbReference type="Proteomes" id="UP000033624">
    <property type="component" value="Unassembled WGS sequence"/>
</dbReference>
<proteinExistence type="predicted"/>
<feature type="domain" description="Mycoplasma immunoglobulin binding protein arm" evidence="4">
    <location>
        <begin position="181"/>
        <end position="335"/>
    </location>
</feature>
<dbReference type="NCBIfam" id="TIGR04526">
    <property type="entry name" value="predic_Ig_block"/>
    <property type="match status" value="1"/>
</dbReference>
<accession>A0AAE2EIZ3</accession>
<feature type="domain" description="Mycoplasma immunoglobulin binding protein M2" evidence="5">
    <location>
        <begin position="552"/>
        <end position="743"/>
    </location>
</feature>
<evidence type="ECO:0000313" key="7">
    <source>
        <dbReference type="Proteomes" id="UP000033624"/>
    </source>
</evidence>
<dbReference type="NCBIfam" id="TIGR04524">
    <property type="entry name" value="mycoplas_M_dom"/>
    <property type="match status" value="1"/>
</dbReference>
<evidence type="ECO:0000259" key="4">
    <source>
        <dbReference type="Pfam" id="PF26361"/>
    </source>
</evidence>
<feature type="domain" description="IgG-blocking virulence" evidence="3">
    <location>
        <begin position="341"/>
        <end position="542"/>
    </location>
</feature>
<organism evidence="6 7">
    <name type="scientific">Mycoplasma mycoides subsp. mycoides</name>
    <dbReference type="NCBI Taxonomy" id="2103"/>
    <lineage>
        <taxon>Bacteria</taxon>
        <taxon>Bacillati</taxon>
        <taxon>Mycoplasmatota</taxon>
        <taxon>Mollicutes</taxon>
        <taxon>Mycoplasmataceae</taxon>
        <taxon>Mycoplasma</taxon>
    </lineage>
</organism>
<sequence length="752" mass="85671">MYFFKKKKNKILMYALLASLATSLSFGSVIYYSISDANISFETSSNGITDAELTPINNATNDAVVSNRDNKLKPNPEKIIKESEKQEPNKLIIPKKEEKEIKEAANPEIKPEINKPQSRTIRHTTSRSKTKISINGVEVEAEIEGSAGFHVHDQDRTRRITNPTKPYQNHTVGKIISIEVTEELKKSVLNNALVAPDGHEDKGAGLFNNTLMQVFDSELNGAFDVIKALETLEEIGKVNSDLFKNNIERYQKLLDSPKVVDFLKENAKKKYPELKTKFKTKTQEYIWLIHNLDKSKFTTIASRSEKYLKEGLTISPRNAFINENGEIDSHSWGPPAQFNTVTSRMQRDNSEYRIFDYDAWQTRTPGDIDAGNFPGWKKENVTSQFTSKFNFSENDGITVTRLTREKQTNAKDKINTGLVLELDVSNPNAYKKAKNLINKFKTNDEKITSYRIKNMGEVDTSQSFKQILDELPNEIPQLELFFSDKATNTASLIALENKKIKELSLFTNGNSLRNSWSYNPLSFRNTTYINNLDYNVSYDYPKHEKISTRITFNTLAFDKDDYKNDQNYQRINDGLRMVYYARNNEPFFQGAFGSGLTPDKKLGDNSYPSKLDFSRVTGIKSLRGLIFHDEYDSSNKSRKITELTLYNNEDFFEISADELDKANLEHLSTGEGSPEKPKINFSNGSSTKGIRIKGTSELSESGRKNLEKYFEYSESLKFAGKQIQVDSSSNQLKEQLKSWGYSVSDSSTRSFT</sequence>
<dbReference type="Pfam" id="PF26360">
    <property type="entry name" value="MIB_M1"/>
    <property type="match status" value="1"/>
</dbReference>
<dbReference type="Pfam" id="PF26361">
    <property type="entry name" value="MIB_arm"/>
    <property type="match status" value="1"/>
</dbReference>
<gene>
    <name evidence="6" type="ORF">TS59_0699</name>
</gene>
<dbReference type="NCBIfam" id="TIGR02184">
    <property type="entry name" value="Myco_arth_vir_N"/>
    <property type="match status" value="1"/>
</dbReference>
<evidence type="ECO:0000259" key="3">
    <source>
        <dbReference type="Pfam" id="PF26360"/>
    </source>
</evidence>
<dbReference type="InterPro" id="IPR011732">
    <property type="entry name" value="Mycoplasma_virulence_signal"/>
</dbReference>
<dbReference type="InterPro" id="IPR058860">
    <property type="entry name" value="MIB_M2"/>
</dbReference>
<dbReference type="InterPro" id="IPR030941">
    <property type="entry name" value="Predic_Ig_block"/>
</dbReference>
<feature type="domain" description="Mycoplasma virulence signal" evidence="2">
    <location>
        <begin position="1"/>
        <end position="32"/>
    </location>
</feature>
<evidence type="ECO:0000313" key="6">
    <source>
        <dbReference type="EMBL" id="KJQ46325.1"/>
    </source>
</evidence>
<dbReference type="AlphaFoldDB" id="A0AAE2EIZ3"/>
<dbReference type="Pfam" id="PF09610">
    <property type="entry name" value="Myco_arth_vir_N"/>
    <property type="match status" value="1"/>
</dbReference>
<dbReference type="RefSeq" id="WP_045596587.1">
    <property type="nucleotide sequence ID" value="NZ_CP143993.1"/>
</dbReference>
<evidence type="ECO:0000259" key="2">
    <source>
        <dbReference type="Pfam" id="PF09610"/>
    </source>
</evidence>
<dbReference type="Pfam" id="PF26364">
    <property type="entry name" value="MIB_M2"/>
    <property type="match status" value="1"/>
</dbReference>
<feature type="region of interest" description="Disordered" evidence="1">
    <location>
        <begin position="666"/>
        <end position="696"/>
    </location>
</feature>
<evidence type="ECO:0000256" key="1">
    <source>
        <dbReference type="SAM" id="MobiDB-lite"/>
    </source>
</evidence>
<dbReference type="InterPro" id="IPR058861">
    <property type="entry name" value="MIB_arm"/>
</dbReference>
<comment type="caution">
    <text evidence="6">The sequence shown here is derived from an EMBL/GenBank/DDBJ whole genome shotgun (WGS) entry which is preliminary data.</text>
</comment>
<dbReference type="EMBL" id="LAEW01000001">
    <property type="protein sequence ID" value="KJQ46325.1"/>
    <property type="molecule type" value="Genomic_DNA"/>
</dbReference>
<evidence type="ECO:0000259" key="5">
    <source>
        <dbReference type="Pfam" id="PF26364"/>
    </source>
</evidence>
<dbReference type="InterPro" id="IPR030942">
    <property type="entry name" value="Mycoplas_M_dom"/>
</dbReference>